<keyword evidence="3 9" id="KW-0378">Hydrolase</keyword>
<dbReference type="Gene3D" id="2.30.30.940">
    <property type="match status" value="1"/>
</dbReference>
<keyword evidence="8" id="KW-0413">Isomerase</keyword>
<keyword evidence="4 9" id="KW-0347">Helicase</keyword>
<dbReference type="InterPro" id="IPR027417">
    <property type="entry name" value="P-loop_NTPase"/>
</dbReference>
<feature type="domain" description="DNA helicase Pif1-like DEAD-box helicase" evidence="10">
    <location>
        <begin position="2"/>
        <end position="108"/>
    </location>
</feature>
<evidence type="ECO:0000256" key="5">
    <source>
        <dbReference type="ARBA" id="ARBA00022840"/>
    </source>
</evidence>
<dbReference type="InterPro" id="IPR049163">
    <property type="entry name" value="Pif1-like_2B_dom"/>
</dbReference>
<dbReference type="InterPro" id="IPR051055">
    <property type="entry name" value="PIF1_helicase"/>
</dbReference>
<keyword evidence="9" id="KW-0233">DNA recombination</keyword>
<dbReference type="EMBL" id="JACGCM010000766">
    <property type="protein sequence ID" value="KAF6167113.1"/>
    <property type="molecule type" value="Genomic_DNA"/>
</dbReference>
<evidence type="ECO:0000313" key="12">
    <source>
        <dbReference type="EMBL" id="KAF6167113.1"/>
    </source>
</evidence>
<evidence type="ECO:0000259" key="10">
    <source>
        <dbReference type="Pfam" id="PF05970"/>
    </source>
</evidence>
<comment type="cofactor">
    <cofactor evidence="9">
        <name>Mg(2+)</name>
        <dbReference type="ChEBI" id="CHEBI:18420"/>
    </cofactor>
</comment>
<dbReference type="AlphaFoldDB" id="A0A7J7NJ42"/>
<dbReference type="Gene3D" id="3.40.50.300">
    <property type="entry name" value="P-loop containing nucleotide triphosphate hydrolases"/>
    <property type="match status" value="2"/>
</dbReference>
<dbReference type="Pfam" id="PF05970">
    <property type="entry name" value="PIF1"/>
    <property type="match status" value="1"/>
</dbReference>
<comment type="catalytic activity">
    <reaction evidence="9">
        <text>ATP + H2O = ADP + phosphate + H(+)</text>
        <dbReference type="Rhea" id="RHEA:13065"/>
        <dbReference type="ChEBI" id="CHEBI:15377"/>
        <dbReference type="ChEBI" id="CHEBI:15378"/>
        <dbReference type="ChEBI" id="CHEBI:30616"/>
        <dbReference type="ChEBI" id="CHEBI:43474"/>
        <dbReference type="ChEBI" id="CHEBI:456216"/>
        <dbReference type="EC" id="5.6.2.3"/>
    </reaction>
</comment>
<dbReference type="GO" id="GO:0005524">
    <property type="term" value="F:ATP binding"/>
    <property type="evidence" value="ECO:0007669"/>
    <property type="project" value="UniProtKB-KW"/>
</dbReference>
<evidence type="ECO:0000256" key="4">
    <source>
        <dbReference type="ARBA" id="ARBA00022806"/>
    </source>
</evidence>
<dbReference type="CDD" id="cd18809">
    <property type="entry name" value="SF1_C_RecD"/>
    <property type="match status" value="1"/>
</dbReference>
<dbReference type="GO" id="GO:0006310">
    <property type="term" value="P:DNA recombination"/>
    <property type="evidence" value="ECO:0007669"/>
    <property type="project" value="UniProtKB-KW"/>
</dbReference>
<dbReference type="SUPFAM" id="SSF52540">
    <property type="entry name" value="P-loop containing nucleoside triphosphate hydrolases"/>
    <property type="match status" value="1"/>
</dbReference>
<dbReference type="EC" id="5.6.2.3" evidence="9"/>
<keyword evidence="7 9" id="KW-0234">DNA repair</keyword>
<evidence type="ECO:0000256" key="3">
    <source>
        <dbReference type="ARBA" id="ARBA00022801"/>
    </source>
</evidence>
<accession>A0A7J7NJ42</accession>
<evidence type="ECO:0000256" key="1">
    <source>
        <dbReference type="ARBA" id="ARBA00022741"/>
    </source>
</evidence>
<dbReference type="Pfam" id="PF21530">
    <property type="entry name" value="Pif1_2B_dom"/>
    <property type="match status" value="1"/>
</dbReference>
<gene>
    <name evidence="12" type="ORF">GIB67_041368</name>
</gene>
<dbReference type="InterPro" id="IPR010285">
    <property type="entry name" value="DNA_helicase_pif1-like_DEAD"/>
</dbReference>
<keyword evidence="2 9" id="KW-0227">DNA damage</keyword>
<evidence type="ECO:0000256" key="9">
    <source>
        <dbReference type="RuleBase" id="RU363044"/>
    </source>
</evidence>
<dbReference type="Proteomes" id="UP000541444">
    <property type="component" value="Unassembled WGS sequence"/>
</dbReference>
<dbReference type="OrthoDB" id="272985at2759"/>
<evidence type="ECO:0000256" key="8">
    <source>
        <dbReference type="ARBA" id="ARBA00023235"/>
    </source>
</evidence>
<evidence type="ECO:0000259" key="11">
    <source>
        <dbReference type="Pfam" id="PF21530"/>
    </source>
</evidence>
<keyword evidence="5 9" id="KW-0067">ATP-binding</keyword>
<organism evidence="12 13">
    <name type="scientific">Kingdonia uniflora</name>
    <dbReference type="NCBI Taxonomy" id="39325"/>
    <lineage>
        <taxon>Eukaryota</taxon>
        <taxon>Viridiplantae</taxon>
        <taxon>Streptophyta</taxon>
        <taxon>Embryophyta</taxon>
        <taxon>Tracheophyta</taxon>
        <taxon>Spermatophyta</taxon>
        <taxon>Magnoliopsida</taxon>
        <taxon>Ranunculales</taxon>
        <taxon>Circaeasteraceae</taxon>
        <taxon>Kingdonia</taxon>
    </lineage>
</organism>
<dbReference type="GO" id="GO:0000723">
    <property type="term" value="P:telomere maintenance"/>
    <property type="evidence" value="ECO:0007669"/>
    <property type="project" value="InterPro"/>
</dbReference>
<protein>
    <recommendedName>
        <fullName evidence="9">ATP-dependent DNA helicase</fullName>
        <ecNumber evidence="9">5.6.2.3</ecNumber>
    </recommendedName>
</protein>
<feature type="domain" description="DNA helicase Pif1-like 2B" evidence="11">
    <location>
        <begin position="176"/>
        <end position="214"/>
    </location>
</feature>
<comment type="caution">
    <text evidence="12">The sequence shown here is derived from an EMBL/GenBank/DDBJ whole genome shotgun (WGS) entry which is preliminary data.</text>
</comment>
<keyword evidence="13" id="KW-1185">Reference proteome</keyword>
<dbReference type="PANTHER" id="PTHR47642:SF5">
    <property type="entry name" value="ATP-DEPENDENT DNA HELICASE"/>
    <property type="match status" value="1"/>
</dbReference>
<reference evidence="12 13" key="1">
    <citation type="journal article" date="2020" name="IScience">
        <title>Genome Sequencing of the Endangered Kingdonia uniflora (Circaeasteraceae, Ranunculales) Reveals Potential Mechanisms of Evolutionary Specialization.</title>
        <authorList>
            <person name="Sun Y."/>
            <person name="Deng T."/>
            <person name="Zhang A."/>
            <person name="Moore M.J."/>
            <person name="Landis J.B."/>
            <person name="Lin N."/>
            <person name="Zhang H."/>
            <person name="Zhang X."/>
            <person name="Huang J."/>
            <person name="Zhang X."/>
            <person name="Sun H."/>
            <person name="Wang H."/>
        </authorList>
    </citation>
    <scope>NUCLEOTIDE SEQUENCE [LARGE SCALE GENOMIC DNA]</scope>
    <source>
        <strain evidence="12">TB1705</strain>
        <tissue evidence="12">Leaf</tissue>
    </source>
</reference>
<dbReference type="GO" id="GO:0043139">
    <property type="term" value="F:5'-3' DNA helicase activity"/>
    <property type="evidence" value="ECO:0007669"/>
    <property type="project" value="UniProtKB-EC"/>
</dbReference>
<comment type="similarity">
    <text evidence="9">Belongs to the helicase family.</text>
</comment>
<evidence type="ECO:0000256" key="7">
    <source>
        <dbReference type="ARBA" id="ARBA00023204"/>
    </source>
</evidence>
<dbReference type="PANTHER" id="PTHR47642">
    <property type="entry name" value="ATP-DEPENDENT DNA HELICASE"/>
    <property type="match status" value="1"/>
</dbReference>
<keyword evidence="1 9" id="KW-0547">Nucleotide-binding</keyword>
<name>A0A7J7NJ42_9MAGN</name>
<evidence type="ECO:0000313" key="13">
    <source>
        <dbReference type="Proteomes" id="UP000541444"/>
    </source>
</evidence>
<proteinExistence type="inferred from homology"/>
<dbReference type="GO" id="GO:0016787">
    <property type="term" value="F:hydrolase activity"/>
    <property type="evidence" value="ECO:0007669"/>
    <property type="project" value="UniProtKB-KW"/>
</dbReference>
<evidence type="ECO:0000256" key="2">
    <source>
        <dbReference type="ARBA" id="ARBA00022763"/>
    </source>
</evidence>
<dbReference type="GO" id="GO:0006281">
    <property type="term" value="P:DNA repair"/>
    <property type="evidence" value="ECO:0007669"/>
    <property type="project" value="UniProtKB-KW"/>
</dbReference>
<sequence length="333" mass="38238">MESAKALVIDEISMISGTLLDKLDYIAKKMRCNNAPWGGIQLIVSGDFFQLPPVHKRRYEKWNWDYDKEFAFEANCWNDSFDMQVELTEVYRQGEPQFIELLQAIRRGFQDTHLLEILNQCCKTLKEPSVEIPRLYPLNKDVRRVNAENLARLGAKIETYKAFDDGVYPWINELKRGMAPNELNLCLGARVMLIKNMDFKEGMVNGEIGKVIKFVKREGDSCELPEVLFDSGIVRVICRETFLVMAGDRALATRKQIPLILAWAVSVHKCQGMTIDRLETDLSKAFGYGMVYVALSRVKSLDGLHLVGLDSCKIEAHPKVSEFYQHYLLNRKF</sequence>
<evidence type="ECO:0000256" key="6">
    <source>
        <dbReference type="ARBA" id="ARBA00023125"/>
    </source>
</evidence>
<keyword evidence="6" id="KW-0238">DNA-binding</keyword>